<evidence type="ECO:0000256" key="7">
    <source>
        <dbReference type="ARBA" id="ARBA00035120"/>
    </source>
</evidence>
<keyword evidence="10" id="KW-0406">Ion transport</keyword>
<keyword evidence="2 10" id="KW-1003">Cell membrane</keyword>
<evidence type="ECO:0000313" key="13">
    <source>
        <dbReference type="Proteomes" id="UP000320209"/>
    </source>
</evidence>
<dbReference type="HAMAP" id="MF_00454">
    <property type="entry name" value="FluC"/>
    <property type="match status" value="1"/>
</dbReference>
<keyword evidence="6 10" id="KW-0407">Ion channel</keyword>
<feature type="transmembrane region" description="Helical" evidence="10">
    <location>
        <begin position="50"/>
        <end position="68"/>
    </location>
</feature>
<dbReference type="GO" id="GO:0046872">
    <property type="term" value="F:metal ion binding"/>
    <property type="evidence" value="ECO:0007669"/>
    <property type="project" value="UniProtKB-KW"/>
</dbReference>
<comment type="caution">
    <text evidence="12">The sequence shown here is derived from an EMBL/GenBank/DDBJ whole genome shotgun (WGS) entry which is preliminary data.</text>
</comment>
<evidence type="ECO:0000256" key="10">
    <source>
        <dbReference type="HAMAP-Rule" id="MF_00454"/>
    </source>
</evidence>
<comment type="catalytic activity">
    <reaction evidence="8">
        <text>fluoride(in) = fluoride(out)</text>
        <dbReference type="Rhea" id="RHEA:76159"/>
        <dbReference type="ChEBI" id="CHEBI:17051"/>
    </reaction>
    <physiologicalReaction direction="left-to-right" evidence="8">
        <dbReference type="Rhea" id="RHEA:76160"/>
    </physiologicalReaction>
</comment>
<dbReference type="EMBL" id="VFOV01000001">
    <property type="protein sequence ID" value="TQL66378.1"/>
    <property type="molecule type" value="Genomic_DNA"/>
</dbReference>
<keyword evidence="13" id="KW-1185">Reference proteome</keyword>
<evidence type="ECO:0000313" key="12">
    <source>
        <dbReference type="EMBL" id="TQL66378.1"/>
    </source>
</evidence>
<keyword evidence="5 10" id="KW-0472">Membrane</keyword>
<feature type="transmembrane region" description="Helical" evidence="10">
    <location>
        <begin position="114"/>
        <end position="137"/>
    </location>
</feature>
<gene>
    <name evidence="10" type="primary">fluC</name>
    <name evidence="10" type="synonym">crcB</name>
    <name evidence="12" type="ORF">FB381_0232</name>
</gene>
<dbReference type="PANTHER" id="PTHR28259">
    <property type="entry name" value="FLUORIDE EXPORT PROTEIN 1-RELATED"/>
    <property type="match status" value="1"/>
</dbReference>
<keyword evidence="3 10" id="KW-0812">Transmembrane</keyword>
<dbReference type="AlphaFoldDB" id="A0A543A1A5"/>
<dbReference type="GO" id="GO:0005886">
    <property type="term" value="C:plasma membrane"/>
    <property type="evidence" value="ECO:0007669"/>
    <property type="project" value="UniProtKB-SubCell"/>
</dbReference>
<organism evidence="12 13">
    <name type="scientific">Nocardioides albertanoniae</name>
    <dbReference type="NCBI Taxonomy" id="1175486"/>
    <lineage>
        <taxon>Bacteria</taxon>
        <taxon>Bacillati</taxon>
        <taxon>Actinomycetota</taxon>
        <taxon>Actinomycetes</taxon>
        <taxon>Propionibacteriales</taxon>
        <taxon>Nocardioidaceae</taxon>
        <taxon>Nocardioides</taxon>
    </lineage>
</organism>
<evidence type="ECO:0000256" key="4">
    <source>
        <dbReference type="ARBA" id="ARBA00022989"/>
    </source>
</evidence>
<evidence type="ECO:0000256" key="5">
    <source>
        <dbReference type="ARBA" id="ARBA00023136"/>
    </source>
</evidence>
<comment type="similarity">
    <text evidence="7 10">Belongs to the fluoride channel Fluc/FEX (TC 1.A.43) family.</text>
</comment>
<comment type="subcellular location">
    <subcellularLocation>
        <location evidence="1 10">Cell membrane</location>
        <topology evidence="1 10">Multi-pass membrane protein</topology>
    </subcellularLocation>
</comment>
<comment type="function">
    <text evidence="9 10">Fluoride-specific ion channel. Important for reducing fluoride concentration in the cell, thus reducing its toxicity.</text>
</comment>
<dbReference type="RefSeq" id="WP_141778590.1">
    <property type="nucleotide sequence ID" value="NZ_VFOV01000001.1"/>
</dbReference>
<evidence type="ECO:0000256" key="11">
    <source>
        <dbReference type="SAM" id="MobiDB-lite"/>
    </source>
</evidence>
<sequence>MPTSDREHVAAAADSANTADTDTPLHQGIDPDVDLRVPDEREELRHTIRAAGVVAVGGMLGAAGRFAIGEAWPVPTGGVPWSTLVINLSGCFALGILMAYVADRESLHPLVRPFLGTGVIGGYTTFSTFAVEANLLLLERHPALGLAYLAVSVLLGVVAVLAGRAVAGACGLALSGQEARS</sequence>
<keyword evidence="4 10" id="KW-1133">Transmembrane helix</keyword>
<dbReference type="PANTHER" id="PTHR28259:SF1">
    <property type="entry name" value="FLUORIDE EXPORT PROTEIN 1-RELATED"/>
    <property type="match status" value="1"/>
</dbReference>
<proteinExistence type="inferred from homology"/>
<name>A0A543A1A5_9ACTN</name>
<feature type="transmembrane region" description="Helical" evidence="10">
    <location>
        <begin position="80"/>
        <end position="102"/>
    </location>
</feature>
<reference evidence="12 13" key="1">
    <citation type="submission" date="2019-06" db="EMBL/GenBank/DDBJ databases">
        <title>Sequencing the genomes of 1000 actinobacteria strains.</title>
        <authorList>
            <person name="Klenk H.-P."/>
        </authorList>
    </citation>
    <scope>NUCLEOTIDE SEQUENCE [LARGE SCALE GENOMIC DNA]</scope>
    <source>
        <strain evidence="12 13">DSM 25218</strain>
    </source>
</reference>
<feature type="binding site" evidence="10">
    <location>
        <position position="124"/>
    </location>
    <ligand>
        <name>Na(+)</name>
        <dbReference type="ChEBI" id="CHEBI:29101"/>
        <note>structural</note>
    </ligand>
</feature>
<feature type="transmembrane region" description="Helical" evidence="10">
    <location>
        <begin position="149"/>
        <end position="174"/>
    </location>
</feature>
<dbReference type="Proteomes" id="UP000320209">
    <property type="component" value="Unassembled WGS sequence"/>
</dbReference>
<feature type="compositionally biased region" description="Low complexity" evidence="11">
    <location>
        <begin position="10"/>
        <end position="22"/>
    </location>
</feature>
<protein>
    <recommendedName>
        <fullName evidence="10">Fluoride-specific ion channel FluC</fullName>
    </recommendedName>
</protein>
<evidence type="ECO:0000256" key="1">
    <source>
        <dbReference type="ARBA" id="ARBA00004651"/>
    </source>
</evidence>
<dbReference type="NCBIfam" id="TIGR00494">
    <property type="entry name" value="crcB"/>
    <property type="match status" value="1"/>
</dbReference>
<comment type="activity regulation">
    <text evidence="10">Na(+) is not transported, but it plays an essential structural role and its presence is essential for fluoride channel function.</text>
</comment>
<dbReference type="InterPro" id="IPR003691">
    <property type="entry name" value="FluC"/>
</dbReference>
<feature type="binding site" evidence="10">
    <location>
        <position position="121"/>
    </location>
    <ligand>
        <name>Na(+)</name>
        <dbReference type="ChEBI" id="CHEBI:29101"/>
        <note>structural</note>
    </ligand>
</feature>
<keyword evidence="10" id="KW-0915">Sodium</keyword>
<evidence type="ECO:0000256" key="8">
    <source>
        <dbReference type="ARBA" id="ARBA00035585"/>
    </source>
</evidence>
<evidence type="ECO:0000256" key="2">
    <source>
        <dbReference type="ARBA" id="ARBA00022475"/>
    </source>
</evidence>
<dbReference type="GO" id="GO:0140114">
    <property type="term" value="P:cellular detoxification of fluoride"/>
    <property type="evidence" value="ECO:0007669"/>
    <property type="project" value="UniProtKB-UniRule"/>
</dbReference>
<dbReference type="GO" id="GO:0062054">
    <property type="term" value="F:fluoride channel activity"/>
    <property type="evidence" value="ECO:0007669"/>
    <property type="project" value="UniProtKB-UniRule"/>
</dbReference>
<dbReference type="Pfam" id="PF02537">
    <property type="entry name" value="CRCB"/>
    <property type="match status" value="1"/>
</dbReference>
<dbReference type="OrthoDB" id="4408652at2"/>
<keyword evidence="10" id="KW-0479">Metal-binding</keyword>
<keyword evidence="10" id="KW-0813">Transport</keyword>
<feature type="region of interest" description="Disordered" evidence="11">
    <location>
        <begin position="1"/>
        <end position="31"/>
    </location>
</feature>
<evidence type="ECO:0000256" key="6">
    <source>
        <dbReference type="ARBA" id="ARBA00023303"/>
    </source>
</evidence>
<evidence type="ECO:0000256" key="9">
    <source>
        <dbReference type="ARBA" id="ARBA00049940"/>
    </source>
</evidence>
<evidence type="ECO:0000256" key="3">
    <source>
        <dbReference type="ARBA" id="ARBA00022692"/>
    </source>
</evidence>
<accession>A0A543A1A5</accession>